<gene>
    <name evidence="3" type="ORF">FPOA_03140</name>
</gene>
<name>A0A1B8B8Z2_FUSPO</name>
<feature type="region of interest" description="Disordered" evidence="2">
    <location>
        <begin position="1"/>
        <end position="28"/>
    </location>
</feature>
<evidence type="ECO:0000256" key="2">
    <source>
        <dbReference type="SAM" id="MobiDB-lite"/>
    </source>
</evidence>
<keyword evidence="4" id="KW-1185">Reference proteome</keyword>
<protein>
    <submittedName>
        <fullName evidence="3">Uncharacterized protein</fullName>
    </submittedName>
</protein>
<dbReference type="AlphaFoldDB" id="A0A1B8B8Z2"/>
<comment type="caution">
    <text evidence="3">The sequence shown here is derived from an EMBL/GenBank/DDBJ whole genome shotgun (WGS) entry which is preliminary data.</text>
</comment>
<accession>A0A1B8B8Z2</accession>
<feature type="coiled-coil region" evidence="1">
    <location>
        <begin position="75"/>
        <end position="122"/>
    </location>
</feature>
<dbReference type="Proteomes" id="UP000091967">
    <property type="component" value="Unassembled WGS sequence"/>
</dbReference>
<organism evidence="3 4">
    <name type="scientific">Fusarium poae</name>
    <dbReference type="NCBI Taxonomy" id="36050"/>
    <lineage>
        <taxon>Eukaryota</taxon>
        <taxon>Fungi</taxon>
        <taxon>Dikarya</taxon>
        <taxon>Ascomycota</taxon>
        <taxon>Pezizomycotina</taxon>
        <taxon>Sordariomycetes</taxon>
        <taxon>Hypocreomycetidae</taxon>
        <taxon>Hypocreales</taxon>
        <taxon>Nectriaceae</taxon>
        <taxon>Fusarium</taxon>
    </lineage>
</organism>
<evidence type="ECO:0000313" key="4">
    <source>
        <dbReference type="Proteomes" id="UP000091967"/>
    </source>
</evidence>
<sequence>MRQQQSDGSEVKVSDFGGLDMPADNTTSRKEAVKNILKDFDECQKMAKNIEDLVSSVGNSLRNSISAITYGVDEIRKLRDEMESLNNKDEAFQKLQKQVEMLERAIAMREEMEKTYRRLSDASGSLSVLQTLVQGTSFVSKKTLAS</sequence>
<evidence type="ECO:0000256" key="1">
    <source>
        <dbReference type="SAM" id="Coils"/>
    </source>
</evidence>
<proteinExistence type="predicted"/>
<dbReference type="EMBL" id="LYXU01000001">
    <property type="protein sequence ID" value="OBS29203.1"/>
    <property type="molecule type" value="Genomic_DNA"/>
</dbReference>
<evidence type="ECO:0000313" key="3">
    <source>
        <dbReference type="EMBL" id="OBS29203.1"/>
    </source>
</evidence>
<reference evidence="3 4" key="1">
    <citation type="submission" date="2016-06" db="EMBL/GenBank/DDBJ databases">
        <title>Living apart together: crosstalk between the core and supernumerary genomes in a fungal plant pathogen.</title>
        <authorList>
            <person name="Vanheule A."/>
            <person name="Audenaert K."/>
            <person name="Warris S."/>
            <person name="Van De Geest H."/>
            <person name="Schijlen E."/>
            <person name="Hofte M."/>
            <person name="De Saeger S."/>
            <person name="Haesaert G."/>
            <person name="Waalwijk C."/>
            <person name="Van Der Lee T."/>
        </authorList>
    </citation>
    <scope>NUCLEOTIDE SEQUENCE [LARGE SCALE GENOMIC DNA]</scope>
    <source>
        <strain evidence="3 4">2516</strain>
    </source>
</reference>
<keyword evidence="1" id="KW-0175">Coiled coil</keyword>
<dbReference type="OrthoDB" id="5048012at2759"/>